<name>A0AA35M2T9_9HYPO</name>
<proteinExistence type="predicted"/>
<dbReference type="PANTHER" id="PTHR33112:SF16">
    <property type="entry name" value="HETEROKARYON INCOMPATIBILITY DOMAIN-CONTAINING PROTEIN"/>
    <property type="match status" value="1"/>
</dbReference>
<dbReference type="Proteomes" id="UP001160390">
    <property type="component" value="Unassembled WGS sequence"/>
</dbReference>
<evidence type="ECO:0000313" key="2">
    <source>
        <dbReference type="Proteomes" id="UP001160390"/>
    </source>
</evidence>
<keyword evidence="2" id="KW-1185">Reference proteome</keyword>
<organism evidence="1 2">
    <name type="scientific">Clonostachys chloroleuca</name>
    <dbReference type="NCBI Taxonomy" id="1926264"/>
    <lineage>
        <taxon>Eukaryota</taxon>
        <taxon>Fungi</taxon>
        <taxon>Dikarya</taxon>
        <taxon>Ascomycota</taxon>
        <taxon>Pezizomycotina</taxon>
        <taxon>Sordariomycetes</taxon>
        <taxon>Hypocreomycetidae</taxon>
        <taxon>Hypocreales</taxon>
        <taxon>Bionectriaceae</taxon>
        <taxon>Clonostachys</taxon>
    </lineage>
</organism>
<evidence type="ECO:0000313" key="1">
    <source>
        <dbReference type="EMBL" id="CAI6089423.1"/>
    </source>
</evidence>
<gene>
    <name evidence="1" type="ORF">CCHLO57077_00019624</name>
</gene>
<reference evidence="1" key="1">
    <citation type="submission" date="2023-01" db="EMBL/GenBank/DDBJ databases">
        <authorList>
            <person name="Piombo E."/>
        </authorList>
    </citation>
    <scope>NUCLEOTIDE SEQUENCE</scope>
</reference>
<sequence>LSKALWQISILELAPQLKTSKDPAFTPDHLLELDIDTRTFRLVAAAEIQAGTRYCTLTYAYQVDDTEVTPSTIRQLQPLSILPQTYQDAFIVVEMLDSKLSLEQLTIKNRDIFLNSFCGIGATSATSPSSGLFAQREPQNIVPGLVDFPLDASGTKSVLKFDYRTPQVESFSDEPMVEKSHTMQERLLTPRMMHFASTQVYWECYGALNSELNPYGIVLRPNTRLGREGEKTAGGRTLLSMWKPLLEAWFWSREDPRDELLGRWSHFLAYYLKGRDI</sequence>
<accession>A0AA35M2T9</accession>
<dbReference type="EMBL" id="CABFNP030001004">
    <property type="protein sequence ID" value="CAI6089423.1"/>
    <property type="molecule type" value="Genomic_DNA"/>
</dbReference>
<feature type="non-terminal residue" evidence="1">
    <location>
        <position position="1"/>
    </location>
</feature>
<dbReference type="PANTHER" id="PTHR33112">
    <property type="entry name" value="DOMAIN PROTEIN, PUTATIVE-RELATED"/>
    <property type="match status" value="1"/>
</dbReference>
<protein>
    <submittedName>
        <fullName evidence="1">Uncharacterized protein</fullName>
    </submittedName>
</protein>
<dbReference type="AlphaFoldDB" id="A0AA35M2T9"/>
<comment type="caution">
    <text evidence="1">The sequence shown here is derived from an EMBL/GenBank/DDBJ whole genome shotgun (WGS) entry which is preliminary data.</text>
</comment>